<proteinExistence type="predicted"/>
<reference evidence="3" key="2">
    <citation type="submission" date="2025-08" db="UniProtKB">
        <authorList>
            <consortium name="Ensembl"/>
        </authorList>
    </citation>
    <scope>IDENTIFICATION</scope>
    <source>
        <strain evidence="3">Glennie</strain>
    </source>
</reference>
<dbReference type="AlphaFoldDB" id="A0A6I8N8B6"/>
<dbReference type="Ensembl" id="ENSOANT00000069480.1">
    <property type="protein sequence ID" value="ENSOANP00000037128.1"/>
    <property type="gene ID" value="ENSOANG00000031517.2"/>
</dbReference>
<keyword evidence="1" id="KW-0677">Repeat</keyword>
<evidence type="ECO:0000313" key="3">
    <source>
        <dbReference type="Ensembl" id="ENSOANP00000037128.1"/>
    </source>
</evidence>
<reference evidence="3 4" key="1">
    <citation type="journal article" date="2008" name="Nature">
        <title>Genome analysis of the platypus reveals unique signatures of evolution.</title>
        <authorList>
            <person name="Warren W.C."/>
            <person name="Hillier L.W."/>
            <person name="Marshall Graves J.A."/>
            <person name="Birney E."/>
            <person name="Ponting C.P."/>
            <person name="Grutzner F."/>
            <person name="Belov K."/>
            <person name="Miller W."/>
            <person name="Clarke L."/>
            <person name="Chinwalla A.T."/>
            <person name="Yang S.P."/>
            <person name="Heger A."/>
            <person name="Locke D.P."/>
            <person name="Miethke P."/>
            <person name="Waters P.D."/>
            <person name="Veyrunes F."/>
            <person name="Fulton L."/>
            <person name="Fulton B."/>
            <person name="Graves T."/>
            <person name="Wallis J."/>
            <person name="Puente X.S."/>
            <person name="Lopez-Otin C."/>
            <person name="Ordonez G.R."/>
            <person name="Eichler E.E."/>
            <person name="Chen L."/>
            <person name="Cheng Z."/>
            <person name="Deakin J.E."/>
            <person name="Alsop A."/>
            <person name="Thompson K."/>
            <person name="Kirby P."/>
            <person name="Papenfuss A.T."/>
            <person name="Wakefield M.J."/>
            <person name="Olender T."/>
            <person name="Lancet D."/>
            <person name="Huttley G.A."/>
            <person name="Smit A.F."/>
            <person name="Pask A."/>
            <person name="Temple-Smith P."/>
            <person name="Batzer M.A."/>
            <person name="Walker J.A."/>
            <person name="Konkel M.K."/>
            <person name="Harris R.S."/>
            <person name="Whittington C.M."/>
            <person name="Wong E.S."/>
            <person name="Gemmell N.J."/>
            <person name="Buschiazzo E."/>
            <person name="Vargas Jentzsch I.M."/>
            <person name="Merkel A."/>
            <person name="Schmitz J."/>
            <person name="Zemann A."/>
            <person name="Churakov G."/>
            <person name="Kriegs J.O."/>
            <person name="Brosius J."/>
            <person name="Murchison E.P."/>
            <person name="Sachidanandam R."/>
            <person name="Smith C."/>
            <person name="Hannon G.J."/>
            <person name="Tsend-Ayush E."/>
            <person name="McMillan D."/>
            <person name="Attenborough R."/>
            <person name="Rens W."/>
            <person name="Ferguson-Smith M."/>
            <person name="Lefevre C.M."/>
            <person name="Sharp J.A."/>
            <person name="Nicholas K.R."/>
            <person name="Ray D.A."/>
            <person name="Kube M."/>
            <person name="Reinhardt R."/>
            <person name="Pringle T.H."/>
            <person name="Taylor J."/>
            <person name="Jones R.C."/>
            <person name="Nixon B."/>
            <person name="Dacheux J.L."/>
            <person name="Niwa H."/>
            <person name="Sekita Y."/>
            <person name="Huang X."/>
            <person name="Stark A."/>
            <person name="Kheradpour P."/>
            <person name="Kellis M."/>
            <person name="Flicek P."/>
            <person name="Chen Y."/>
            <person name="Webber C."/>
            <person name="Hardison R."/>
            <person name="Nelson J."/>
            <person name="Hallsworth-Pepin K."/>
            <person name="Delehaunty K."/>
            <person name="Markovic C."/>
            <person name="Minx P."/>
            <person name="Feng Y."/>
            <person name="Kremitzki C."/>
            <person name="Mitreva M."/>
            <person name="Glasscock J."/>
            <person name="Wylie T."/>
            <person name="Wohldmann P."/>
            <person name="Thiru P."/>
            <person name="Nhan M.N."/>
            <person name="Pohl C.S."/>
            <person name="Smith S.M."/>
            <person name="Hou S."/>
            <person name="Nefedov M."/>
            <person name="de Jong P.J."/>
            <person name="Renfree M.B."/>
            <person name="Mardis E.R."/>
            <person name="Wilson R.K."/>
        </authorList>
    </citation>
    <scope>NUCLEOTIDE SEQUENCE [LARGE SCALE GENOMIC DNA]</scope>
    <source>
        <strain evidence="3 4">Glennie</strain>
    </source>
</reference>
<name>A0A6I8N8B6_ORNAN</name>
<dbReference type="SMART" id="SM00705">
    <property type="entry name" value="THEG"/>
    <property type="match status" value="5"/>
</dbReference>
<evidence type="ECO:0008006" key="5">
    <source>
        <dbReference type="Google" id="ProtNLM"/>
    </source>
</evidence>
<protein>
    <recommendedName>
        <fullName evidence="5">Testicular haploid expressed gene protein-like</fullName>
    </recommendedName>
</protein>
<dbReference type="FunCoup" id="A0A6I8N8B6">
    <property type="interactions" value="4"/>
</dbReference>
<dbReference type="Bgee" id="ENSOANG00000031517">
    <property type="expression patterns" value="Expressed in testis and 3 other cell types or tissues"/>
</dbReference>
<evidence type="ECO:0000313" key="4">
    <source>
        <dbReference type="Proteomes" id="UP000002279"/>
    </source>
</evidence>
<reference evidence="3" key="3">
    <citation type="submission" date="2025-09" db="UniProtKB">
        <authorList>
            <consortium name="Ensembl"/>
        </authorList>
    </citation>
    <scope>IDENTIFICATION</scope>
    <source>
        <strain evidence="3">Glennie</strain>
    </source>
</reference>
<dbReference type="InParanoid" id="A0A6I8N8B6"/>
<dbReference type="InterPro" id="IPR006623">
    <property type="entry name" value="THEG"/>
</dbReference>
<gene>
    <name evidence="3" type="primary">SPMAP2L</name>
</gene>
<organism evidence="3 4">
    <name type="scientific">Ornithorhynchus anatinus</name>
    <name type="common">Duckbill platypus</name>
    <dbReference type="NCBI Taxonomy" id="9258"/>
    <lineage>
        <taxon>Eukaryota</taxon>
        <taxon>Metazoa</taxon>
        <taxon>Chordata</taxon>
        <taxon>Craniata</taxon>
        <taxon>Vertebrata</taxon>
        <taxon>Euteleostomi</taxon>
        <taxon>Mammalia</taxon>
        <taxon>Monotremata</taxon>
        <taxon>Ornithorhynchidae</taxon>
        <taxon>Ornithorhynchus</taxon>
    </lineage>
</organism>
<evidence type="ECO:0000256" key="1">
    <source>
        <dbReference type="ARBA" id="ARBA00022737"/>
    </source>
</evidence>
<dbReference type="Proteomes" id="UP000002279">
    <property type="component" value="Chromosome 10"/>
</dbReference>
<dbReference type="Pfam" id="PF14912">
    <property type="entry name" value="THEG"/>
    <property type="match status" value="3"/>
</dbReference>
<feature type="region of interest" description="Disordered" evidence="2">
    <location>
        <begin position="1"/>
        <end position="21"/>
    </location>
</feature>
<sequence>DIQRGAGGRLSPGVDTTHQRGSSPVNVWVAVKGRHCAHTKAAPCRAVVFDDCRGCLALFLLLPPCLRIPVDSAPTEPAQPGSPSNPGAAAQIRHSCSIQLGRIRDRQLSKPKREWGSPVRRLDWGNQETIRSVSASALRAGLSERLEFLARPKKVHSSLCRPKYLYSCGRESSIWKYPPGVTFSYPSERILKLAEPKRVHESYLKLRPRSSPEWPVSRAALTCEASEHLKRLSQAKLQHQDYCPPRTVETQIPRTALRAQASQRLTSLSQPKVKSESLVLDLGRKEEPIRWVSKTAREAKPTPRTIKLAQARPLPDGYLPIRDAQWLVSPAAMRAFASPRTVQLSAPIRRCLWLPGRGWGQGRGRSRGGVRRRGGRELSRAFSLACCAHSVIPGPLFPTTNCTLTVSPESGL</sequence>
<evidence type="ECO:0000256" key="2">
    <source>
        <dbReference type="SAM" id="MobiDB-lite"/>
    </source>
</evidence>
<accession>A0A6I8N8B6</accession>
<dbReference type="PANTHER" id="PTHR15901:SF15">
    <property type="entry name" value="TESTICULAR HAPLOID EXPRESSED GENE PROTEIN-LIKE"/>
    <property type="match status" value="1"/>
</dbReference>
<feature type="compositionally biased region" description="Gly residues" evidence="2">
    <location>
        <begin position="1"/>
        <end position="10"/>
    </location>
</feature>
<dbReference type="PANTHER" id="PTHR15901">
    <property type="entry name" value="TESTICULAR HAPLOID EXPRESSED GENE PROTEIN"/>
    <property type="match status" value="1"/>
</dbReference>
<dbReference type="GeneTree" id="ENSGT00940000154630"/>
<dbReference type="InterPro" id="IPR042401">
    <property type="entry name" value="SPMAP2-like"/>
</dbReference>
<keyword evidence="4" id="KW-1185">Reference proteome</keyword>